<evidence type="ECO:0000313" key="3">
    <source>
        <dbReference type="EMBL" id="MCS5714990.1"/>
    </source>
</evidence>
<feature type="binding site" evidence="2">
    <location>
        <begin position="42"/>
        <end position="45"/>
    </location>
    <ligand>
        <name>substrate</name>
    </ligand>
</feature>
<evidence type="ECO:0000256" key="2">
    <source>
        <dbReference type="HAMAP-Rule" id="MF_01139"/>
    </source>
</evidence>
<feature type="binding site" evidence="2">
    <location>
        <position position="228"/>
    </location>
    <ligand>
        <name>Mg(2+)</name>
        <dbReference type="ChEBI" id="CHEBI:18420"/>
    </ligand>
</feature>
<dbReference type="SUPFAM" id="SSF64005">
    <property type="entry name" value="Undecaprenyl diphosphate synthase"/>
    <property type="match status" value="1"/>
</dbReference>
<accession>A0ABT2GIA2</accession>
<feature type="binding site" evidence="2">
    <location>
        <position position="58"/>
    </location>
    <ligand>
        <name>substrate</name>
    </ligand>
</feature>
<dbReference type="Gene3D" id="3.40.1180.10">
    <property type="entry name" value="Decaprenyl diphosphate synthase-like"/>
    <property type="match status" value="1"/>
</dbReference>
<evidence type="ECO:0000256" key="1">
    <source>
        <dbReference type="ARBA" id="ARBA00022679"/>
    </source>
</evidence>
<proteinExistence type="inferred from homology"/>
<gene>
    <name evidence="3" type="ORF">NVV95_10550</name>
</gene>
<dbReference type="InterPro" id="IPR001441">
    <property type="entry name" value="UPP_synth-like"/>
</dbReference>
<feature type="active site" description="Proton acceptor" evidence="2">
    <location>
        <position position="89"/>
    </location>
</feature>
<evidence type="ECO:0000313" key="4">
    <source>
        <dbReference type="Proteomes" id="UP001165580"/>
    </source>
</evidence>
<comment type="subunit">
    <text evidence="2">Homodimer.</text>
</comment>
<reference evidence="3" key="1">
    <citation type="submission" date="2022-08" db="EMBL/GenBank/DDBJ databases">
        <authorList>
            <person name="Deng Y."/>
            <person name="Han X.-F."/>
            <person name="Zhang Y.-Q."/>
        </authorList>
    </citation>
    <scope>NUCLEOTIDE SEQUENCE</scope>
    <source>
        <strain evidence="3">CPCC 205716</strain>
    </source>
</reference>
<comment type="cofactor">
    <cofactor evidence="2">
        <name>Mg(2+)</name>
        <dbReference type="ChEBI" id="CHEBI:18420"/>
    </cofactor>
    <text evidence="2">Binds 2 magnesium ions per subunit.</text>
</comment>
<dbReference type="EMBL" id="JANTEZ010000004">
    <property type="protein sequence ID" value="MCS5714990.1"/>
    <property type="molecule type" value="Genomic_DNA"/>
</dbReference>
<feature type="active site" evidence="2">
    <location>
        <position position="41"/>
    </location>
</feature>
<protein>
    <recommendedName>
        <fullName evidence="2">Isoprenyl transferase</fullName>
        <ecNumber evidence="2">2.5.1.-</ecNumber>
    </recommendedName>
</protein>
<dbReference type="CDD" id="cd00475">
    <property type="entry name" value="Cis_IPPS"/>
    <property type="match status" value="1"/>
</dbReference>
<keyword evidence="2" id="KW-0460">Magnesium</keyword>
<dbReference type="HAMAP" id="MF_01139">
    <property type="entry name" value="ISPT"/>
    <property type="match status" value="1"/>
</dbReference>
<feature type="binding site" evidence="2">
    <location>
        <begin position="215"/>
        <end position="217"/>
    </location>
    <ligand>
        <name>substrate</name>
    </ligand>
</feature>
<comment type="similarity">
    <text evidence="2">Belongs to the UPP synthase family.</text>
</comment>
<feature type="binding site" evidence="2">
    <location>
        <position position="209"/>
    </location>
    <ligand>
        <name>substrate</name>
    </ligand>
</feature>
<sequence>MSPVPFTSPKAEPFRPLDWTGLYPPEIPAAAVPKHVAIVMDGNGRWANQRGLTRIEGHRAGEAALLDVVAGAVQIGVKHVSVYAFSTENWKRSPDEVRFLMGFNRDVLHRRRDQLNEWGVRIRWAGRRPRLWASVIKELQFAERLTARNSTLTLTMCVNYGGRNEITDAVRAIADDVAAGRIRPSAVSEKLIQRHLYVPELPDVDLFVRSSGEQRTSNFLPWQSAYAEMVFLDRLWPDFSRVDLWQAVEHYAGRNRRFGGAVDAPAAETPSPEEE</sequence>
<comment type="caution">
    <text evidence="3">The sequence shown here is derived from an EMBL/GenBank/DDBJ whole genome shotgun (WGS) entry which is preliminary data.</text>
</comment>
<dbReference type="NCBIfam" id="TIGR00055">
    <property type="entry name" value="uppS"/>
    <property type="match status" value="1"/>
</dbReference>
<dbReference type="NCBIfam" id="NF011404">
    <property type="entry name" value="PRK14829.1"/>
    <property type="match status" value="1"/>
</dbReference>
<keyword evidence="2" id="KW-0479">Metal-binding</keyword>
<dbReference type="Proteomes" id="UP001165580">
    <property type="component" value="Unassembled WGS sequence"/>
</dbReference>
<keyword evidence="4" id="KW-1185">Reference proteome</keyword>
<feature type="binding site" evidence="2">
    <location>
        <position position="92"/>
    </location>
    <ligand>
        <name>substrate</name>
    </ligand>
</feature>
<dbReference type="PANTHER" id="PTHR10291">
    <property type="entry name" value="DEHYDRODOLICHYL DIPHOSPHATE SYNTHASE FAMILY MEMBER"/>
    <property type="match status" value="1"/>
</dbReference>
<feature type="binding site" evidence="2">
    <location>
        <begin position="86"/>
        <end position="88"/>
    </location>
    <ligand>
        <name>substrate</name>
    </ligand>
</feature>
<feature type="binding site" evidence="2">
    <location>
        <position position="90"/>
    </location>
    <ligand>
        <name>substrate</name>
    </ligand>
</feature>
<organism evidence="3 4">
    <name type="scientific">Herbiconiux gentiana</name>
    <dbReference type="NCBI Taxonomy" id="2970912"/>
    <lineage>
        <taxon>Bacteria</taxon>
        <taxon>Bacillati</taxon>
        <taxon>Actinomycetota</taxon>
        <taxon>Actinomycetes</taxon>
        <taxon>Micrococcales</taxon>
        <taxon>Microbacteriaceae</taxon>
        <taxon>Herbiconiux</taxon>
    </lineage>
</organism>
<dbReference type="PANTHER" id="PTHR10291:SF0">
    <property type="entry name" value="DEHYDRODOLICHYL DIPHOSPHATE SYNTHASE 2"/>
    <property type="match status" value="1"/>
</dbReference>
<comment type="function">
    <text evidence="2">Catalyzes the condensation of isopentenyl diphosphate (IPP) with allylic pyrophosphates generating different type of terpenoids.</text>
</comment>
<feature type="binding site" evidence="2">
    <location>
        <position position="41"/>
    </location>
    <ligand>
        <name>Mg(2+)</name>
        <dbReference type="ChEBI" id="CHEBI:18420"/>
    </ligand>
</feature>
<dbReference type="EC" id="2.5.1.-" evidence="2"/>
<feature type="binding site" evidence="2">
    <location>
        <position position="54"/>
    </location>
    <ligand>
        <name>substrate</name>
    </ligand>
</feature>
<dbReference type="RefSeq" id="WP_259486513.1">
    <property type="nucleotide sequence ID" value="NZ_JANTEZ010000004.1"/>
</dbReference>
<dbReference type="GO" id="GO:0016740">
    <property type="term" value="F:transferase activity"/>
    <property type="evidence" value="ECO:0007669"/>
    <property type="project" value="UniProtKB-KW"/>
</dbReference>
<keyword evidence="1 2" id="KW-0808">Transferase</keyword>
<name>A0ABT2GIA2_9MICO</name>
<dbReference type="Pfam" id="PF01255">
    <property type="entry name" value="Prenyltransf"/>
    <property type="match status" value="1"/>
</dbReference>
<feature type="binding site" evidence="2">
    <location>
        <position position="46"/>
    </location>
    <ligand>
        <name>substrate</name>
    </ligand>
</feature>
<dbReference type="InterPro" id="IPR036424">
    <property type="entry name" value="UPP_synth-like_sf"/>
</dbReference>
<dbReference type="PROSITE" id="PS01066">
    <property type="entry name" value="UPP_SYNTHASE"/>
    <property type="match status" value="1"/>
</dbReference>
<dbReference type="InterPro" id="IPR018520">
    <property type="entry name" value="UPP_synth-like_CS"/>
</dbReference>